<protein>
    <submittedName>
        <fullName evidence="1">Uncharacterized protein</fullName>
    </submittedName>
</protein>
<organism evidence="1">
    <name type="scientific">Siphoviridae sp. ct3r22</name>
    <dbReference type="NCBI Taxonomy" id="2825325"/>
    <lineage>
        <taxon>Viruses</taxon>
        <taxon>Duplodnaviria</taxon>
        <taxon>Heunggongvirae</taxon>
        <taxon>Uroviricota</taxon>
        <taxon>Caudoviricetes</taxon>
    </lineage>
</organism>
<accession>A0A8S5V1E7</accession>
<dbReference type="EMBL" id="BK016180">
    <property type="protein sequence ID" value="DAG00431.1"/>
    <property type="molecule type" value="Genomic_DNA"/>
</dbReference>
<proteinExistence type="predicted"/>
<name>A0A8S5V1E7_9CAUD</name>
<sequence>MVNKIKKNPGHILFSFNRKTKEIKRASIIHKVALGLDGLPVTKTETVIEPDCYYDQALNEKNFRKKLKRIGLLSV</sequence>
<evidence type="ECO:0000313" key="1">
    <source>
        <dbReference type="EMBL" id="DAG00431.1"/>
    </source>
</evidence>
<reference evidence="1" key="1">
    <citation type="journal article" date="2021" name="Proc. Natl. Acad. Sci. U.S.A.">
        <title>A Catalog of Tens of Thousands of Viruses from Human Metagenomes Reveals Hidden Associations with Chronic Diseases.</title>
        <authorList>
            <person name="Tisza M.J."/>
            <person name="Buck C.B."/>
        </authorList>
    </citation>
    <scope>NUCLEOTIDE SEQUENCE</scope>
    <source>
        <strain evidence="1">Ct3r22</strain>
    </source>
</reference>